<reference evidence="1 2" key="1">
    <citation type="submission" date="2016-10" db="EMBL/GenBank/DDBJ databases">
        <title>Evaluation of Human, Veterinary and Environmental Mycobacterium chelonae Isolates by Core Genome Phylogenomic Analysis, Targeted Gene Comparison, and Anti-microbial Susceptibility Patterns: A Tale of Mistaken Identities.</title>
        <authorList>
            <person name="Fogelson S.B."/>
            <person name="Camus A.C."/>
            <person name="Lorenz W."/>
            <person name="Vasireddy R."/>
            <person name="Vasireddy S."/>
            <person name="Smith T."/>
            <person name="Brown-Elliott B.A."/>
            <person name="Wallace R.J.Jr."/>
            <person name="Hasan N.A."/>
            <person name="Reischl U."/>
            <person name="Sanchez S."/>
        </authorList>
    </citation>
    <scope>NUCLEOTIDE SEQUENCE [LARGE SCALE GENOMIC DNA]</scope>
    <source>
        <strain evidence="1 2">15518</strain>
    </source>
</reference>
<comment type="caution">
    <text evidence="1">The sequence shown here is derived from an EMBL/GenBank/DDBJ whole genome shotgun (WGS) entry which is preliminary data.</text>
</comment>
<dbReference type="Proteomes" id="UP000179441">
    <property type="component" value="Unassembled WGS sequence"/>
</dbReference>
<accession>A0A1S1LZ88</accession>
<gene>
    <name evidence="1" type="ORF">BKG84_25475</name>
</gene>
<dbReference type="EMBL" id="MLIS01000021">
    <property type="protein sequence ID" value="OHU75958.1"/>
    <property type="molecule type" value="Genomic_DNA"/>
</dbReference>
<name>A0A1S1LZ88_MYCCH</name>
<evidence type="ECO:0000313" key="2">
    <source>
        <dbReference type="Proteomes" id="UP000179441"/>
    </source>
</evidence>
<dbReference type="AlphaFoldDB" id="A0A1S1LZ88"/>
<proteinExistence type="predicted"/>
<organism evidence="1 2">
    <name type="scientific">Mycobacteroides chelonae</name>
    <name type="common">Mycobacterium chelonae</name>
    <dbReference type="NCBI Taxonomy" id="1774"/>
    <lineage>
        <taxon>Bacteria</taxon>
        <taxon>Bacillati</taxon>
        <taxon>Actinomycetota</taxon>
        <taxon>Actinomycetes</taxon>
        <taxon>Mycobacteriales</taxon>
        <taxon>Mycobacteriaceae</taxon>
        <taxon>Mycobacteroides</taxon>
    </lineage>
</organism>
<protein>
    <submittedName>
        <fullName evidence="1">Uncharacterized protein</fullName>
    </submittedName>
</protein>
<evidence type="ECO:0000313" key="1">
    <source>
        <dbReference type="EMBL" id="OHU75958.1"/>
    </source>
</evidence>
<keyword evidence="2" id="KW-1185">Reference proteome</keyword>
<sequence>MGCALANLGVPLDVLKKYEDRSAYSLIRLLSIEASFEQRYWLRYVQAAQDGYAGYCQRVHTWNEAVAAADLAQKVP</sequence>